<feature type="domain" description="C3H1-type" evidence="6">
    <location>
        <begin position="357"/>
        <end position="385"/>
    </location>
</feature>
<evidence type="ECO:0000256" key="5">
    <source>
        <dbReference type="SAM" id="MobiDB-lite"/>
    </source>
</evidence>
<keyword evidence="3 4" id="KW-0862">Zinc</keyword>
<comment type="caution">
    <text evidence="7">The sequence shown here is derived from an EMBL/GenBank/DDBJ whole genome shotgun (WGS) entry which is preliminary data.</text>
</comment>
<accession>A0A086K7D0</accession>
<proteinExistence type="predicted"/>
<feature type="region of interest" description="Disordered" evidence="5">
    <location>
        <begin position="1"/>
        <end position="184"/>
    </location>
</feature>
<evidence type="ECO:0000313" key="8">
    <source>
        <dbReference type="Proteomes" id="UP000028837"/>
    </source>
</evidence>
<feature type="region of interest" description="Disordered" evidence="5">
    <location>
        <begin position="315"/>
        <end position="334"/>
    </location>
</feature>
<dbReference type="Pfam" id="PF00642">
    <property type="entry name" value="zf-CCCH"/>
    <property type="match status" value="1"/>
</dbReference>
<evidence type="ECO:0000256" key="1">
    <source>
        <dbReference type="ARBA" id="ARBA00022723"/>
    </source>
</evidence>
<sequence>MRPPGSGCLSSSPVASSASPGSHPSNRGSPAFQLGVSRSSSASLSCPPASPSADQLRAQVAALAKALHEDRRRRAAAGQSPRASPRPCVSFPVFYRVSQSPLSPPSSSASSPPARTVSGDTAPAHGSSASISASATRGGAEGRETPQTQPRSSPRSPPGRSVSSGPAGGGCSGALEPKTPVEPNVELLSARSGESERLRVLKEQVAHMQLLVAKKKEQEKRAKERWETRKRQRALWRQNIPWNRLVNTPVEPASGRDEGYSAARQVVSEPHLPTSFQKKRIPFADWAAAKASAIRKEYGFRSVADGDSLDADGSLLSGETADSRSALPERRAPWTTAADSDCPVLDSGNSIAPKFRNRSLTFCKFYNRFGYCRNGEACRFYHDRIREAHVAEPEHVVEESSAVCPLYLKGLCESTDCPLAHEAPVTPICARFLQGLCIQDACVYRHEFGAPQTAVAVVEGDAVVDPDEDALSEFVGSSS</sequence>
<dbReference type="InterPro" id="IPR000571">
    <property type="entry name" value="Znf_CCCH"/>
</dbReference>
<keyword evidence="2 4" id="KW-0863">Zinc-finger</keyword>
<dbReference type="OrthoDB" id="3247158at2759"/>
<feature type="zinc finger region" description="C3H1-type" evidence="4">
    <location>
        <begin position="357"/>
        <end position="385"/>
    </location>
</feature>
<dbReference type="Gene3D" id="4.10.1000.10">
    <property type="entry name" value="Zinc finger, CCCH-type"/>
    <property type="match status" value="1"/>
</dbReference>
<feature type="domain" description="C3H1-type" evidence="6">
    <location>
        <begin position="398"/>
        <end position="424"/>
    </location>
</feature>
<dbReference type="PANTHER" id="PTHR46156:SF1">
    <property type="entry name" value="ZINC FINGER CCCH DOMAIN-CONTAINING PROTEIN 3"/>
    <property type="match status" value="1"/>
</dbReference>
<feature type="compositionally biased region" description="Low complexity" evidence="5">
    <location>
        <begin position="1"/>
        <end position="25"/>
    </location>
</feature>
<feature type="zinc finger region" description="C3H1-type" evidence="4">
    <location>
        <begin position="398"/>
        <end position="424"/>
    </location>
</feature>
<feature type="compositionally biased region" description="Low complexity" evidence="5">
    <location>
        <begin position="98"/>
        <end position="113"/>
    </location>
</feature>
<dbReference type="InterPro" id="IPR036855">
    <property type="entry name" value="Znf_CCCH_sf"/>
</dbReference>
<dbReference type="VEuPathDB" id="ToxoDB:TGDOM2_213400"/>
<reference evidence="7 8" key="1">
    <citation type="submission" date="2014-02" db="EMBL/GenBank/DDBJ databases">
        <authorList>
            <person name="Sibley D."/>
            <person name="Venepally P."/>
            <person name="Karamycheva S."/>
            <person name="Hadjithomas M."/>
            <person name="Khan A."/>
            <person name="Brunk B."/>
            <person name="Roos D."/>
            <person name="Caler E."/>
            <person name="Lorenzi H."/>
        </authorList>
    </citation>
    <scope>NUCLEOTIDE SEQUENCE [LARGE SCALE GENOMIC DNA]</scope>
    <source>
        <strain evidence="7 8">GAB2-2007-GAL-DOM2</strain>
    </source>
</reference>
<evidence type="ECO:0000256" key="3">
    <source>
        <dbReference type="ARBA" id="ARBA00022833"/>
    </source>
</evidence>
<evidence type="ECO:0000313" key="7">
    <source>
        <dbReference type="EMBL" id="KFG40298.1"/>
    </source>
</evidence>
<keyword evidence="1 4" id="KW-0479">Metal-binding</keyword>
<protein>
    <submittedName>
        <fullName evidence="7">Zinc finger (CCCH type) motif-containing protein</fullName>
    </submittedName>
</protein>
<evidence type="ECO:0000256" key="4">
    <source>
        <dbReference type="PROSITE-ProRule" id="PRU00723"/>
    </source>
</evidence>
<dbReference type="EMBL" id="AHZU02000781">
    <property type="protein sequence ID" value="KFG40298.1"/>
    <property type="molecule type" value="Genomic_DNA"/>
</dbReference>
<dbReference type="Proteomes" id="UP000028837">
    <property type="component" value="Unassembled WGS sequence"/>
</dbReference>
<feature type="compositionally biased region" description="Low complexity" evidence="5">
    <location>
        <begin position="150"/>
        <end position="165"/>
    </location>
</feature>
<dbReference type="GO" id="GO:0008270">
    <property type="term" value="F:zinc ion binding"/>
    <property type="evidence" value="ECO:0007669"/>
    <property type="project" value="UniProtKB-KW"/>
</dbReference>
<evidence type="ECO:0000256" key="2">
    <source>
        <dbReference type="ARBA" id="ARBA00022771"/>
    </source>
</evidence>
<dbReference type="PROSITE" id="PS50103">
    <property type="entry name" value="ZF_C3H1"/>
    <property type="match status" value="2"/>
</dbReference>
<dbReference type="SMART" id="SM00356">
    <property type="entry name" value="ZnF_C3H1"/>
    <property type="match status" value="3"/>
</dbReference>
<evidence type="ECO:0000259" key="6">
    <source>
        <dbReference type="PROSITE" id="PS50103"/>
    </source>
</evidence>
<dbReference type="SUPFAM" id="SSF90229">
    <property type="entry name" value="CCCH zinc finger"/>
    <property type="match status" value="1"/>
</dbReference>
<feature type="compositionally biased region" description="Low complexity" evidence="5">
    <location>
        <begin position="37"/>
        <end position="53"/>
    </location>
</feature>
<organism evidence="7 8">
    <name type="scientific">Toxoplasma gondii GAB2-2007-GAL-DOM2</name>
    <dbReference type="NCBI Taxonomy" id="1130820"/>
    <lineage>
        <taxon>Eukaryota</taxon>
        <taxon>Sar</taxon>
        <taxon>Alveolata</taxon>
        <taxon>Apicomplexa</taxon>
        <taxon>Conoidasida</taxon>
        <taxon>Coccidia</taxon>
        <taxon>Eucoccidiorida</taxon>
        <taxon>Eimeriorina</taxon>
        <taxon>Sarcocystidae</taxon>
        <taxon>Toxoplasma</taxon>
    </lineage>
</organism>
<dbReference type="GO" id="GO:0005634">
    <property type="term" value="C:nucleus"/>
    <property type="evidence" value="ECO:0007669"/>
    <property type="project" value="TreeGrafter"/>
</dbReference>
<dbReference type="AlphaFoldDB" id="A0A086K7D0"/>
<dbReference type="PANTHER" id="PTHR46156">
    <property type="entry name" value="CCCH ZINGC FINGER"/>
    <property type="match status" value="1"/>
</dbReference>
<name>A0A086K7D0_TOXGO</name>
<feature type="compositionally biased region" description="Low complexity" evidence="5">
    <location>
        <begin position="122"/>
        <end position="138"/>
    </location>
</feature>
<gene>
    <name evidence="7" type="ORF">TGDOM2_213400</name>
</gene>